<reference evidence="1" key="1">
    <citation type="submission" date="2020-06" db="EMBL/GenBank/DDBJ databases">
        <authorList>
            <consortium name="Plant Systems Biology data submission"/>
        </authorList>
    </citation>
    <scope>NUCLEOTIDE SEQUENCE</scope>
    <source>
        <strain evidence="1">D6</strain>
    </source>
</reference>
<dbReference type="InterPro" id="IPR006461">
    <property type="entry name" value="PLAC_motif_containing"/>
</dbReference>
<evidence type="ECO:0000313" key="2">
    <source>
        <dbReference type="Proteomes" id="UP001153069"/>
    </source>
</evidence>
<organism evidence="1 2">
    <name type="scientific">Seminavis robusta</name>
    <dbReference type="NCBI Taxonomy" id="568900"/>
    <lineage>
        <taxon>Eukaryota</taxon>
        <taxon>Sar</taxon>
        <taxon>Stramenopiles</taxon>
        <taxon>Ochrophyta</taxon>
        <taxon>Bacillariophyta</taxon>
        <taxon>Bacillariophyceae</taxon>
        <taxon>Bacillariophycidae</taxon>
        <taxon>Naviculales</taxon>
        <taxon>Naviculaceae</taxon>
        <taxon>Seminavis</taxon>
    </lineage>
</organism>
<sequence length="120" mass="13008">MAQWQQGPCECTNDVGLCFYSWCCLCLAVKEAADNIDDPNGLLFCLATFPCGCGCCALTLVGDKVAEKRGIEQKLCTGAFKSCCTGLTCYACTVVKESRLHKQEQAKKAVGVHGQQMQRN</sequence>
<dbReference type="Pfam" id="PF04749">
    <property type="entry name" value="PLAC8"/>
    <property type="match status" value="1"/>
</dbReference>
<dbReference type="EMBL" id="CAICTM010000129">
    <property type="protein sequence ID" value="CAB9502191.1"/>
    <property type="molecule type" value="Genomic_DNA"/>
</dbReference>
<dbReference type="Proteomes" id="UP001153069">
    <property type="component" value="Unassembled WGS sequence"/>
</dbReference>
<proteinExistence type="predicted"/>
<protein>
    <submittedName>
        <fullName evidence="1">Uncharacterized protein</fullName>
    </submittedName>
</protein>
<accession>A0A9N8DHG9</accession>
<gene>
    <name evidence="1" type="ORF">SEMRO_130_G061820.1</name>
</gene>
<dbReference type="OrthoDB" id="51207at2759"/>
<dbReference type="AlphaFoldDB" id="A0A9N8DHG9"/>
<keyword evidence="2" id="KW-1185">Reference proteome</keyword>
<name>A0A9N8DHG9_9STRA</name>
<evidence type="ECO:0000313" key="1">
    <source>
        <dbReference type="EMBL" id="CAB9502191.1"/>
    </source>
</evidence>
<comment type="caution">
    <text evidence="1">The sequence shown here is derived from an EMBL/GenBank/DDBJ whole genome shotgun (WGS) entry which is preliminary data.</text>
</comment>